<dbReference type="Pfam" id="PF14192">
    <property type="entry name" value="DUF4314"/>
    <property type="match status" value="1"/>
</dbReference>
<proteinExistence type="predicted"/>
<name>B8FU57_DESHD</name>
<reference evidence="2 3" key="1">
    <citation type="journal article" date="2012" name="BMC Microbiol.">
        <title>Genome sequence of Desulfitobacterium hafniense DCB-2, a Gram-positive anaerobe capable of dehalogenation and metal reduction.</title>
        <authorList>
            <person name="Kim S.H."/>
            <person name="Harzman C."/>
            <person name="Davis J.K."/>
            <person name="Hutcheson R."/>
            <person name="Broderick J.B."/>
            <person name="Marsh T.L."/>
            <person name="Tiedje J.M."/>
        </authorList>
    </citation>
    <scope>NUCLEOTIDE SEQUENCE [LARGE SCALE GENOMIC DNA]</scope>
    <source>
        <strain evidence="3">DSM 10664 / DCB-2</strain>
    </source>
</reference>
<evidence type="ECO:0000313" key="3">
    <source>
        <dbReference type="Proteomes" id="UP000007726"/>
    </source>
</evidence>
<dbReference type="HOGENOM" id="CLU_179854_0_0_9"/>
<dbReference type="InterPro" id="IPR025463">
    <property type="entry name" value="DUF4314"/>
</dbReference>
<protein>
    <recommendedName>
        <fullName evidence="1">DUF4314 domain-containing protein</fullName>
    </recommendedName>
</protein>
<accession>B8FU57</accession>
<dbReference type="EMBL" id="CP001336">
    <property type="protein sequence ID" value="ACL20471.1"/>
    <property type="molecule type" value="Genomic_DNA"/>
</dbReference>
<evidence type="ECO:0000313" key="2">
    <source>
        <dbReference type="EMBL" id="ACL20471.1"/>
    </source>
</evidence>
<organism evidence="2 3">
    <name type="scientific">Desulfitobacterium hafniense (strain DSM 10664 / DCB-2)</name>
    <dbReference type="NCBI Taxonomy" id="272564"/>
    <lineage>
        <taxon>Bacteria</taxon>
        <taxon>Bacillati</taxon>
        <taxon>Bacillota</taxon>
        <taxon>Clostridia</taxon>
        <taxon>Eubacteriales</taxon>
        <taxon>Desulfitobacteriaceae</taxon>
        <taxon>Desulfitobacterium</taxon>
    </lineage>
</organism>
<feature type="domain" description="DUF4314" evidence="1">
    <location>
        <begin position="5"/>
        <end position="72"/>
    </location>
</feature>
<gene>
    <name evidence="2" type="ordered locus">Dhaf_2443</name>
</gene>
<dbReference type="AlphaFoldDB" id="B8FU57"/>
<evidence type="ECO:0000259" key="1">
    <source>
        <dbReference type="Pfam" id="PF14192"/>
    </source>
</evidence>
<dbReference type="KEGG" id="dhd:Dhaf_2443"/>
<sequence>MFMDHKQVQRIKDQYPQGTRIRLIGMDDPYAPILSGTEGMVNVVDDIGTLHCTFDNGRTLGVIPGEDSFSVISRPEQPELQESEAERFSMKME</sequence>
<dbReference type="RefSeq" id="WP_015944041.1">
    <property type="nucleotide sequence ID" value="NC_011830.1"/>
</dbReference>
<dbReference type="Proteomes" id="UP000007726">
    <property type="component" value="Chromosome"/>
</dbReference>